<dbReference type="GO" id="GO:0005829">
    <property type="term" value="C:cytosol"/>
    <property type="evidence" value="ECO:0007669"/>
    <property type="project" value="TreeGrafter"/>
</dbReference>
<dbReference type="Pfam" id="PF02622">
    <property type="entry name" value="DUF179"/>
    <property type="match status" value="1"/>
</dbReference>
<dbReference type="AlphaFoldDB" id="A0A1I4WY86"/>
<evidence type="ECO:0000256" key="2">
    <source>
        <dbReference type="HAMAP-Rule" id="MF_00758"/>
    </source>
</evidence>
<dbReference type="NCBIfam" id="NF001266">
    <property type="entry name" value="PRK00228.1-1"/>
    <property type="match status" value="1"/>
</dbReference>
<gene>
    <name evidence="3" type="ORF">SAMN05216289_106132</name>
</gene>
<sequence length="199" mass="21298">MVWGTGAPYNGAMHETSTLSNQLLIAMPGLRDPNFARGVALVCQHGEDGAMGIMINRLSDYRLGDVLAQMNLRSDLPDVVDSPVLVGGPVQPERGFVLHTPHGGWDSSFRISDLISVTTSRDILAAIAAGNGPQNAIVALGYSGWSPGQIEHEMRENAWLTAPVDSTILFHTPLDERWRASAALVGVNLEQISPYAGNA</sequence>
<dbReference type="PANTHER" id="PTHR30327:SF1">
    <property type="entry name" value="UPF0301 PROTEIN YQGE"/>
    <property type="match status" value="1"/>
</dbReference>
<dbReference type="HAMAP" id="MF_00758">
    <property type="entry name" value="UPF0301"/>
    <property type="match status" value="1"/>
</dbReference>
<dbReference type="Proteomes" id="UP000198575">
    <property type="component" value="Unassembled WGS sequence"/>
</dbReference>
<dbReference type="Gene3D" id="3.40.1740.10">
    <property type="entry name" value="VC0467-like"/>
    <property type="match status" value="1"/>
</dbReference>
<dbReference type="RefSeq" id="WP_245778827.1">
    <property type="nucleotide sequence ID" value="NZ_FOVF01000006.1"/>
</dbReference>
<name>A0A1I4WY86_9GAMM</name>
<protein>
    <recommendedName>
        <fullName evidence="2">UPF0301 protein SAMN05216289_106132</fullName>
    </recommendedName>
</protein>
<dbReference type="InterPro" id="IPR003774">
    <property type="entry name" value="AlgH-like"/>
</dbReference>
<proteinExistence type="inferred from homology"/>
<evidence type="ECO:0000256" key="1">
    <source>
        <dbReference type="ARBA" id="ARBA00009600"/>
    </source>
</evidence>
<dbReference type="EMBL" id="FOVF01000006">
    <property type="protein sequence ID" value="SFN17949.1"/>
    <property type="molecule type" value="Genomic_DNA"/>
</dbReference>
<evidence type="ECO:0000313" key="4">
    <source>
        <dbReference type="Proteomes" id="UP000198575"/>
    </source>
</evidence>
<keyword evidence="4" id="KW-1185">Reference proteome</keyword>
<reference evidence="3 4" key="1">
    <citation type="submission" date="2016-10" db="EMBL/GenBank/DDBJ databases">
        <authorList>
            <person name="de Groot N.N."/>
        </authorList>
    </citation>
    <scope>NUCLEOTIDE SEQUENCE [LARGE SCALE GENOMIC DNA]</scope>
    <source>
        <strain evidence="3 4">CGMCC 1.7659</strain>
    </source>
</reference>
<dbReference type="SUPFAM" id="SSF143456">
    <property type="entry name" value="VC0467-like"/>
    <property type="match status" value="1"/>
</dbReference>
<dbReference type="STRING" id="578942.SAMN05216289_106132"/>
<comment type="similarity">
    <text evidence="1 2">Belongs to the UPF0301 (AlgH) family.</text>
</comment>
<evidence type="ECO:0000313" key="3">
    <source>
        <dbReference type="EMBL" id="SFN17949.1"/>
    </source>
</evidence>
<dbReference type="PANTHER" id="PTHR30327">
    <property type="entry name" value="UNCHARACTERIZED PROTEIN YQGE"/>
    <property type="match status" value="1"/>
</dbReference>
<organism evidence="3 4">
    <name type="scientific">Dokdonella immobilis</name>
    <dbReference type="NCBI Taxonomy" id="578942"/>
    <lineage>
        <taxon>Bacteria</taxon>
        <taxon>Pseudomonadati</taxon>
        <taxon>Pseudomonadota</taxon>
        <taxon>Gammaproteobacteria</taxon>
        <taxon>Lysobacterales</taxon>
        <taxon>Rhodanobacteraceae</taxon>
        <taxon>Dokdonella</taxon>
    </lineage>
</organism>
<accession>A0A1I4WY86</accession>